<dbReference type="GO" id="GO:0009263">
    <property type="term" value="P:deoxyribonucleotide biosynthetic process"/>
    <property type="evidence" value="ECO:0007669"/>
    <property type="project" value="UniProtKB-KW"/>
</dbReference>
<dbReference type="OrthoDB" id="2980at10239"/>
<accession>M1IPR0</accession>
<feature type="domain" description="Ribonucleotide reductase large subunit N-terminal" evidence="5">
    <location>
        <begin position="9"/>
        <end position="75"/>
    </location>
</feature>
<comment type="function">
    <text evidence="4">Provides the precursors necessary for DNA synthesis. Catalyzes the biosynthesis of deoxyribonucleotides from the corresponding ribonucleotides.</text>
</comment>
<evidence type="ECO:0000313" key="7">
    <source>
        <dbReference type="EMBL" id="AGE60600.1"/>
    </source>
</evidence>
<dbReference type="PANTHER" id="PTHR11573">
    <property type="entry name" value="RIBONUCLEOSIDE-DIPHOSPHATE REDUCTASE LARGE CHAIN"/>
    <property type="match status" value="1"/>
</dbReference>
<dbReference type="EC" id="1.17.4.1" evidence="2 4"/>
<dbReference type="EMBL" id="KC465901">
    <property type="protein sequence ID" value="AGE60600.1"/>
    <property type="molecule type" value="Genomic_DNA"/>
</dbReference>
<dbReference type="PRINTS" id="PR01183">
    <property type="entry name" value="RIBORDTASEM1"/>
</dbReference>
<dbReference type="InterPro" id="IPR013509">
    <property type="entry name" value="RNR_lsu_N"/>
</dbReference>
<dbReference type="GO" id="GO:0005524">
    <property type="term" value="F:ATP binding"/>
    <property type="evidence" value="ECO:0007669"/>
    <property type="project" value="InterPro"/>
</dbReference>
<dbReference type="InterPro" id="IPR039718">
    <property type="entry name" value="Rrm1"/>
</dbReference>
<evidence type="ECO:0000259" key="6">
    <source>
        <dbReference type="Pfam" id="PF02867"/>
    </source>
</evidence>
<dbReference type="Pfam" id="PF02867">
    <property type="entry name" value="Ribonuc_red_lgC"/>
    <property type="match status" value="1"/>
</dbReference>
<dbReference type="PANTHER" id="PTHR11573:SF6">
    <property type="entry name" value="RIBONUCLEOSIDE-DIPHOSPHATE REDUCTASE LARGE SUBUNIT"/>
    <property type="match status" value="1"/>
</dbReference>
<dbReference type="GeneID" id="14697553"/>
<dbReference type="KEGG" id="vg:14697553"/>
<evidence type="ECO:0000256" key="2">
    <source>
        <dbReference type="ARBA" id="ARBA00012274"/>
    </source>
</evidence>
<evidence type="ECO:0000256" key="3">
    <source>
        <dbReference type="ARBA" id="ARBA00023002"/>
    </source>
</evidence>
<dbReference type="InterPro" id="IPR000788">
    <property type="entry name" value="RNR_lg_C"/>
</dbReference>
<evidence type="ECO:0000256" key="4">
    <source>
        <dbReference type="RuleBase" id="RU003410"/>
    </source>
</evidence>
<comment type="catalytic activity">
    <reaction evidence="4">
        <text>a 2'-deoxyribonucleoside 5'-diphosphate + [thioredoxin]-disulfide + H2O = a ribonucleoside 5'-diphosphate + [thioredoxin]-dithiol</text>
        <dbReference type="Rhea" id="RHEA:23252"/>
        <dbReference type="Rhea" id="RHEA-COMP:10698"/>
        <dbReference type="Rhea" id="RHEA-COMP:10700"/>
        <dbReference type="ChEBI" id="CHEBI:15377"/>
        <dbReference type="ChEBI" id="CHEBI:29950"/>
        <dbReference type="ChEBI" id="CHEBI:50058"/>
        <dbReference type="ChEBI" id="CHEBI:57930"/>
        <dbReference type="ChEBI" id="CHEBI:73316"/>
        <dbReference type="EC" id="1.17.4.1"/>
    </reaction>
</comment>
<dbReference type="SUPFAM" id="SSF51998">
    <property type="entry name" value="PFL-like glycyl radical enzymes"/>
    <property type="match status" value="1"/>
</dbReference>
<reference evidence="7 8" key="1">
    <citation type="journal article" date="2013" name="Nature">
        <title>Abundant SAR11 viruses in the ocean.</title>
        <authorList>
            <person name="Zhao Y."/>
            <person name="Temperton B."/>
            <person name="Thrash J.C."/>
            <person name="Schwalbach M.S."/>
            <person name="Vergin K.L."/>
            <person name="Landry Z.C."/>
            <person name="Ellisman M."/>
            <person name="Deerinck T."/>
            <person name="Sullivan M.B."/>
            <person name="Giovannoni S.J."/>
        </authorList>
    </citation>
    <scope>NUCLEOTIDE SEQUENCE [LARGE SCALE GENOMIC DNA]</scope>
</reference>
<evidence type="ECO:0000259" key="5">
    <source>
        <dbReference type="Pfam" id="PF00317"/>
    </source>
</evidence>
<protein>
    <recommendedName>
        <fullName evidence="2 4">Ribonucleoside-diphosphate reductase</fullName>
        <ecNumber evidence="2 4">1.17.4.1</ecNumber>
    </recommendedName>
</protein>
<comment type="similarity">
    <text evidence="1 4">Belongs to the ribonucleoside diphosphate reductase large chain family.</text>
</comment>
<proteinExistence type="inferred from homology"/>
<dbReference type="SUPFAM" id="SSF48168">
    <property type="entry name" value="R1 subunit of ribonucleotide reductase, N-terminal domain"/>
    <property type="match status" value="1"/>
</dbReference>
<keyword evidence="4" id="KW-0215">Deoxyribonucleotide synthesis</keyword>
<sequence length="584" mass="65665">MIDYDRDELLTDFGKTTLKDRYLLPEETSPQDGFMRAAKAFSDNDEMAERIYNYASKLWFMYSTPILSNGGTNRGMPISCFLNYVGDSREGLTGHYTENAWLASIGGGIGGYWGHVRSDGVSTSGGSQSSGSIPFLHVVDSEILAFSQGKTRRGSYAAYMDMSHPEIIEFLEMRKPSGGDIHRKCLNLHHAINISDEFMQLIEKCIAEPTYDDSWNLIDPHTKKVIRTVSARELWQKLLETRVATGEPYVSFIDTINDALPETQKKLGLKVHHSNLCTEITLPTNENRTAVCCLSSVNLEKYEEWKNEPLFVPDLVRFLDNALSYFIENAPESVFRAKFSAASERSIGLGAMGFHAYLQSKGIPFESALAKALNLKIFKKIKQEAVEESERLAIKRGEAPDMEGTGRRNAHLLAIAPNASSSIICGTTSPSIEPYRANAYVQKTMSGSFLVKNKYLEKLLEKKGMNTDAVWQSIVAQRGSVLHLDELSDYEKDTFKTSIEINQQWIIEHAADRQQFICQGQSVNVFVPADVNIKELHDIHMLAWKRKIKTLYYCRSEAIKRAELVSKKVERTIIPEADCLACEG</sequence>
<dbReference type="RefSeq" id="YP_007517830.1">
    <property type="nucleotide sequence ID" value="NC_020483.1"/>
</dbReference>
<dbReference type="UniPathway" id="UPA00326"/>
<organism evidence="7 8">
    <name type="scientific">Pelagibacter phage HTVC019P</name>
    <dbReference type="NCBI Taxonomy" id="1283079"/>
    <lineage>
        <taxon>Viruses</taxon>
        <taxon>Duplodnaviria</taxon>
        <taxon>Heunggongvirae</taxon>
        <taxon>Uroviricota</taxon>
        <taxon>Caudoviricetes</taxon>
        <taxon>Autographivirales</taxon>
        <taxon>Pelagivirus</taxon>
        <taxon>Pelagivirus HTVC019P</taxon>
    </lineage>
</organism>
<dbReference type="NCBIfam" id="NF006577">
    <property type="entry name" value="PRK09102.1"/>
    <property type="match status" value="1"/>
</dbReference>
<name>M1IPR0_9CAUD</name>
<dbReference type="GO" id="GO:0004748">
    <property type="term" value="F:ribonucleoside-diphosphate reductase activity, thioredoxin disulfide as acceptor"/>
    <property type="evidence" value="ECO:0007669"/>
    <property type="project" value="UniProtKB-EC"/>
</dbReference>
<dbReference type="Pfam" id="PF00317">
    <property type="entry name" value="Ribonuc_red_lgN"/>
    <property type="match status" value="1"/>
</dbReference>
<feature type="domain" description="Ribonucleotide reductase large subunit C-terminal" evidence="6">
    <location>
        <begin position="79"/>
        <end position="405"/>
    </location>
</feature>
<dbReference type="Gene3D" id="3.20.70.20">
    <property type="match status" value="1"/>
</dbReference>
<dbReference type="InterPro" id="IPR008926">
    <property type="entry name" value="RNR_R1-su_N"/>
</dbReference>
<keyword evidence="8" id="KW-1185">Reference proteome</keyword>
<keyword evidence="3 4" id="KW-0560">Oxidoreductase</keyword>
<evidence type="ECO:0000256" key="1">
    <source>
        <dbReference type="ARBA" id="ARBA00010406"/>
    </source>
</evidence>
<dbReference type="Proteomes" id="UP000011295">
    <property type="component" value="Segment"/>
</dbReference>
<evidence type="ECO:0000313" key="8">
    <source>
        <dbReference type="Proteomes" id="UP000011295"/>
    </source>
</evidence>